<dbReference type="SUPFAM" id="SSF47473">
    <property type="entry name" value="EF-hand"/>
    <property type="match status" value="1"/>
</dbReference>
<name>A0A240E639_9GAMM</name>
<reference evidence="3" key="1">
    <citation type="submission" date="2016-09" db="EMBL/GenBank/DDBJ databases">
        <authorList>
            <person name="Varghese N."/>
            <person name="Submissions S."/>
        </authorList>
    </citation>
    <scope>NUCLEOTIDE SEQUENCE [LARGE SCALE GENOMIC DNA]</scope>
    <source>
        <strain evidence="3">ANC 4466</strain>
    </source>
</reference>
<feature type="domain" description="EF-hand" evidence="1">
    <location>
        <begin position="46"/>
        <end position="81"/>
    </location>
</feature>
<accession>A0A240E639</accession>
<dbReference type="Proteomes" id="UP000219042">
    <property type="component" value="Unassembled WGS sequence"/>
</dbReference>
<dbReference type="Gene3D" id="1.10.238.10">
    <property type="entry name" value="EF-hand"/>
    <property type="match status" value="1"/>
</dbReference>
<dbReference type="AlphaFoldDB" id="A0A240E639"/>
<organism evidence="2 3">
    <name type="scientific">Acinetobacter puyangensis</name>
    <dbReference type="NCBI Taxonomy" id="1096779"/>
    <lineage>
        <taxon>Bacteria</taxon>
        <taxon>Pseudomonadati</taxon>
        <taxon>Pseudomonadota</taxon>
        <taxon>Gammaproteobacteria</taxon>
        <taxon>Moraxellales</taxon>
        <taxon>Moraxellaceae</taxon>
        <taxon>Acinetobacter</taxon>
    </lineage>
</organism>
<evidence type="ECO:0000259" key="1">
    <source>
        <dbReference type="PROSITE" id="PS50222"/>
    </source>
</evidence>
<keyword evidence="3" id="KW-1185">Reference proteome</keyword>
<dbReference type="EMBL" id="OANT01000001">
    <property type="protein sequence ID" value="SNX43340.1"/>
    <property type="molecule type" value="Genomic_DNA"/>
</dbReference>
<dbReference type="InterPro" id="IPR011992">
    <property type="entry name" value="EF-hand-dom_pair"/>
</dbReference>
<evidence type="ECO:0000313" key="3">
    <source>
        <dbReference type="Proteomes" id="UP000219042"/>
    </source>
</evidence>
<dbReference type="InterPro" id="IPR018247">
    <property type="entry name" value="EF_Hand_1_Ca_BS"/>
</dbReference>
<dbReference type="PROSITE" id="PS00018">
    <property type="entry name" value="EF_HAND_1"/>
    <property type="match status" value="1"/>
</dbReference>
<evidence type="ECO:0000313" key="2">
    <source>
        <dbReference type="EMBL" id="SNX43340.1"/>
    </source>
</evidence>
<dbReference type="InterPro" id="IPR002048">
    <property type="entry name" value="EF_hand_dom"/>
</dbReference>
<sequence length="151" mass="18226">MAMNWPYGVIKIKMIYKQQHIKSSIFSACLLILLLGITTKAYTCEPAALDWDRLYLDYDQNKDRKIDVEEWKKLIELKHQSYQWTKKAEKDDPFRLKIFHQLDKNKNLNLNEDELSQIYLYFPNPCDGWGETWGISEKPIDSWWKKLFNRF</sequence>
<dbReference type="GO" id="GO:0005509">
    <property type="term" value="F:calcium ion binding"/>
    <property type="evidence" value="ECO:0007669"/>
    <property type="project" value="InterPro"/>
</dbReference>
<protein>
    <recommendedName>
        <fullName evidence="1">EF-hand domain-containing protein</fullName>
    </recommendedName>
</protein>
<proteinExistence type="predicted"/>
<dbReference type="PROSITE" id="PS50222">
    <property type="entry name" value="EF_HAND_2"/>
    <property type="match status" value="1"/>
</dbReference>
<gene>
    <name evidence="2" type="ORF">SAMN05421731_101376</name>
</gene>